<accession>A0AAV5QQ68</accession>
<gene>
    <name evidence="1" type="ORF">DASC09_037800</name>
</gene>
<dbReference type="EMBL" id="BTFZ01000011">
    <property type="protein sequence ID" value="GMM36455.1"/>
    <property type="molecule type" value="Genomic_DNA"/>
</dbReference>
<comment type="caution">
    <text evidence="1">The sequence shown here is derived from an EMBL/GenBank/DDBJ whole genome shotgun (WGS) entry which is preliminary data.</text>
</comment>
<dbReference type="Proteomes" id="UP001360560">
    <property type="component" value="Unassembled WGS sequence"/>
</dbReference>
<evidence type="ECO:0000313" key="2">
    <source>
        <dbReference type="Proteomes" id="UP001360560"/>
    </source>
</evidence>
<proteinExistence type="predicted"/>
<organism evidence="1 2">
    <name type="scientific">Saccharomycopsis crataegensis</name>
    <dbReference type="NCBI Taxonomy" id="43959"/>
    <lineage>
        <taxon>Eukaryota</taxon>
        <taxon>Fungi</taxon>
        <taxon>Dikarya</taxon>
        <taxon>Ascomycota</taxon>
        <taxon>Saccharomycotina</taxon>
        <taxon>Saccharomycetes</taxon>
        <taxon>Saccharomycopsidaceae</taxon>
        <taxon>Saccharomycopsis</taxon>
    </lineage>
</organism>
<sequence>MEGSEQKCYLLAIQSSVSQENKPIDTRKDNHPLNGCLVVTAKDQSWDYNNTKVTTPINTQRDEKSYFLTDISDCPSSGCCGSVLSNNNNNNNDSSHCDGDDCETIKIDTACCSANPSRRGSSSSRHHLRRCSTAIKFHDPLYFPDSPK</sequence>
<dbReference type="GeneID" id="90074430"/>
<evidence type="ECO:0000313" key="1">
    <source>
        <dbReference type="EMBL" id="GMM36455.1"/>
    </source>
</evidence>
<dbReference type="RefSeq" id="XP_064853451.1">
    <property type="nucleotide sequence ID" value="XM_064997379.1"/>
</dbReference>
<dbReference type="AlphaFoldDB" id="A0AAV5QQ68"/>
<reference evidence="1 2" key="1">
    <citation type="journal article" date="2023" name="Elife">
        <title>Identification of key yeast species and microbe-microbe interactions impacting larval growth of Drosophila in the wild.</title>
        <authorList>
            <person name="Mure A."/>
            <person name="Sugiura Y."/>
            <person name="Maeda R."/>
            <person name="Honda K."/>
            <person name="Sakurai N."/>
            <person name="Takahashi Y."/>
            <person name="Watada M."/>
            <person name="Katoh T."/>
            <person name="Gotoh A."/>
            <person name="Gotoh Y."/>
            <person name="Taniguchi I."/>
            <person name="Nakamura K."/>
            <person name="Hayashi T."/>
            <person name="Katayama T."/>
            <person name="Uemura T."/>
            <person name="Hattori Y."/>
        </authorList>
    </citation>
    <scope>NUCLEOTIDE SEQUENCE [LARGE SCALE GENOMIC DNA]</scope>
    <source>
        <strain evidence="1 2">SC-9</strain>
    </source>
</reference>
<name>A0AAV5QQ68_9ASCO</name>
<keyword evidence="2" id="KW-1185">Reference proteome</keyword>
<protein>
    <submittedName>
        <fullName evidence="1">Uncharacterized protein</fullName>
    </submittedName>
</protein>